<accession>A0ABS6JY92</accession>
<keyword evidence="2" id="KW-0274">FAD</keyword>
<sequence>MIPFDFEYYRPESISEAVQLFIELDQAGKNPVYFSGGTEIITLGRINVLYTNAVIDIKGIPECQVMDYHEGNLYLGSCCTLVDIEEKNLFPLLTATSKEVADHTARTKITLGGNICANLFYREAVLPFLLADSQVIIAGPNGYRTEYINQVFNQTLQLERGEFLVQLITEPDKIEAPSINIKRRRQWTTGYPLVTVAGLKLGEEIRVAISGLCPYPFRSQKMEYYINSQDFSQRDRIEKALGDVDGNVLNDTEGSDKYRLFILRNTMLDIVSTLEGERA</sequence>
<dbReference type="InterPro" id="IPR016169">
    <property type="entry name" value="FAD-bd_PCMH_sub2"/>
</dbReference>
<dbReference type="SUPFAM" id="SSF56176">
    <property type="entry name" value="FAD-binding/transporter-associated domain-like"/>
    <property type="match status" value="1"/>
</dbReference>
<dbReference type="EMBL" id="JAHQCR010000047">
    <property type="protein sequence ID" value="MBU9722070.1"/>
    <property type="molecule type" value="Genomic_DNA"/>
</dbReference>
<organism evidence="5 6">
    <name type="scientific">Evansella alkalicola</name>
    <dbReference type="NCBI Taxonomy" id="745819"/>
    <lineage>
        <taxon>Bacteria</taxon>
        <taxon>Bacillati</taxon>
        <taxon>Bacillota</taxon>
        <taxon>Bacilli</taxon>
        <taxon>Bacillales</taxon>
        <taxon>Bacillaceae</taxon>
        <taxon>Evansella</taxon>
    </lineage>
</organism>
<keyword evidence="1" id="KW-0285">Flavoprotein</keyword>
<evidence type="ECO:0000313" key="6">
    <source>
        <dbReference type="Proteomes" id="UP000790580"/>
    </source>
</evidence>
<evidence type="ECO:0000259" key="4">
    <source>
        <dbReference type="PROSITE" id="PS51387"/>
    </source>
</evidence>
<evidence type="ECO:0000256" key="3">
    <source>
        <dbReference type="ARBA" id="ARBA00023002"/>
    </source>
</evidence>
<dbReference type="InterPro" id="IPR051312">
    <property type="entry name" value="Diverse_Substr_Oxidored"/>
</dbReference>
<dbReference type="SUPFAM" id="SSF55447">
    <property type="entry name" value="CO dehydrogenase flavoprotein C-terminal domain-like"/>
    <property type="match status" value="1"/>
</dbReference>
<dbReference type="InterPro" id="IPR036683">
    <property type="entry name" value="CO_DH_flav_C_dom_sf"/>
</dbReference>
<name>A0ABS6JY92_9BACI</name>
<dbReference type="PROSITE" id="PS51387">
    <property type="entry name" value="FAD_PCMH"/>
    <property type="match status" value="1"/>
</dbReference>
<keyword evidence="3" id="KW-0560">Oxidoreductase</keyword>
<dbReference type="InterPro" id="IPR036318">
    <property type="entry name" value="FAD-bd_PCMH-like_sf"/>
</dbReference>
<dbReference type="Proteomes" id="UP000790580">
    <property type="component" value="Unassembled WGS sequence"/>
</dbReference>
<evidence type="ECO:0000256" key="1">
    <source>
        <dbReference type="ARBA" id="ARBA00022630"/>
    </source>
</evidence>
<dbReference type="Pfam" id="PF00941">
    <property type="entry name" value="FAD_binding_5"/>
    <property type="match status" value="1"/>
</dbReference>
<proteinExistence type="predicted"/>
<feature type="domain" description="FAD-binding PCMH-type" evidence="4">
    <location>
        <begin position="1"/>
        <end position="174"/>
    </location>
</feature>
<dbReference type="InterPro" id="IPR002346">
    <property type="entry name" value="Mopterin_DH_FAD-bd"/>
</dbReference>
<protein>
    <submittedName>
        <fullName evidence="5">FAD binding domain-containing protein</fullName>
    </submittedName>
</protein>
<dbReference type="InterPro" id="IPR016166">
    <property type="entry name" value="FAD-bd_PCMH"/>
</dbReference>
<dbReference type="RefSeq" id="WP_088075286.1">
    <property type="nucleotide sequence ID" value="NZ_JAHQCR010000047.1"/>
</dbReference>
<dbReference type="PANTHER" id="PTHR42659">
    <property type="entry name" value="XANTHINE DEHYDROGENASE SUBUNIT C-RELATED"/>
    <property type="match status" value="1"/>
</dbReference>
<keyword evidence="6" id="KW-1185">Reference proteome</keyword>
<gene>
    <name evidence="5" type="ORF">KS407_11550</name>
</gene>
<evidence type="ECO:0000256" key="2">
    <source>
        <dbReference type="ARBA" id="ARBA00022827"/>
    </source>
</evidence>
<dbReference type="Gene3D" id="3.30.43.10">
    <property type="entry name" value="Uridine Diphospho-n-acetylenolpyruvylglucosamine Reductase, domain 2"/>
    <property type="match status" value="1"/>
</dbReference>
<comment type="caution">
    <text evidence="5">The sequence shown here is derived from an EMBL/GenBank/DDBJ whole genome shotgun (WGS) entry which is preliminary data.</text>
</comment>
<evidence type="ECO:0000313" key="5">
    <source>
        <dbReference type="EMBL" id="MBU9722070.1"/>
    </source>
</evidence>
<dbReference type="PANTHER" id="PTHR42659:SF2">
    <property type="entry name" value="XANTHINE DEHYDROGENASE SUBUNIT C-RELATED"/>
    <property type="match status" value="1"/>
</dbReference>
<reference evidence="5 6" key="1">
    <citation type="submission" date="2021-06" db="EMBL/GenBank/DDBJ databases">
        <title>Bacillus sp. RD4P76, an endophyte from a halophyte.</title>
        <authorList>
            <person name="Sun J.-Q."/>
        </authorList>
    </citation>
    <scope>NUCLEOTIDE SEQUENCE [LARGE SCALE GENOMIC DNA]</scope>
    <source>
        <strain evidence="5 6">JCM 17098</strain>
    </source>
</reference>
<dbReference type="Gene3D" id="3.30.465.10">
    <property type="match status" value="1"/>
</dbReference>
<dbReference type="InterPro" id="IPR016167">
    <property type="entry name" value="FAD-bd_PCMH_sub1"/>
</dbReference>